<dbReference type="EMBL" id="HG994371">
    <property type="protein sequence ID" value="CAF2021942.1"/>
    <property type="molecule type" value="Genomic_DNA"/>
</dbReference>
<gene>
    <name evidence="1" type="ORF">DARMORV10_C07P48130.1</name>
</gene>
<accession>A0A816N8L6</accession>
<sequence>MFFRDVTMRPHQEELRFRLIHFWEARNPNTKTLTGVEMLLIDEQDSPVPFQEDWFRFRSHEEFEANCDLKVDLYDYLGHMKLRTIDETIHMGQSCSRFLPEVQVIWEDSKCYFSHHIESKTDWRNPCSDYYVIFTGFLWTLMSNQQEIILAGWAPTRILLGRLMQRLWLSMWQSL</sequence>
<proteinExistence type="predicted"/>
<reference evidence="1" key="1">
    <citation type="submission" date="2021-01" db="EMBL/GenBank/DDBJ databases">
        <authorList>
            <consortium name="Genoscope - CEA"/>
            <person name="William W."/>
        </authorList>
    </citation>
    <scope>NUCLEOTIDE SEQUENCE</scope>
</reference>
<organism evidence="1">
    <name type="scientific">Brassica napus</name>
    <name type="common">Rape</name>
    <dbReference type="NCBI Taxonomy" id="3708"/>
    <lineage>
        <taxon>Eukaryota</taxon>
        <taxon>Viridiplantae</taxon>
        <taxon>Streptophyta</taxon>
        <taxon>Embryophyta</taxon>
        <taxon>Tracheophyta</taxon>
        <taxon>Spermatophyta</taxon>
        <taxon>Magnoliopsida</taxon>
        <taxon>eudicotyledons</taxon>
        <taxon>Gunneridae</taxon>
        <taxon>Pentapetalae</taxon>
        <taxon>rosids</taxon>
        <taxon>malvids</taxon>
        <taxon>Brassicales</taxon>
        <taxon>Brassicaceae</taxon>
        <taxon>Brassiceae</taxon>
        <taxon>Brassica</taxon>
    </lineage>
</organism>
<dbReference type="AlphaFoldDB" id="A0A816N8L6"/>
<name>A0A816N8L6_BRANA</name>
<dbReference type="Proteomes" id="UP001295469">
    <property type="component" value="Chromosome C07"/>
</dbReference>
<evidence type="ECO:0000313" key="1">
    <source>
        <dbReference type="EMBL" id="CAF2021942.1"/>
    </source>
</evidence>
<protein>
    <submittedName>
        <fullName evidence="1">(rape) hypothetical protein</fullName>
    </submittedName>
</protein>